<sequence length="228" mass="25687">MPTPLPCFLYHWPSTQIHPVAVSNPKTLTLKIKLFDPDPPGRVIRGVLLPRQIHGDCHCVPKHYQDHGRHHRCQVKWAQLLFQQQIHIQITHRHQLIRLAQHHTYQVGPFSLRTWHQPQQLLARGIGAFWLIKARTLQRIRGNGVGCEGGFIPVFVGGEDGGLGMMVEGVEGGDEGGADARGDEGLGDLVGNKVELLMPEKKRVWVKRTMWGREKSGVEGDTPLLWID</sequence>
<evidence type="ECO:0000313" key="1">
    <source>
        <dbReference type="EMBL" id="KAF7135991.1"/>
    </source>
</evidence>
<dbReference type="AlphaFoldDB" id="A0A834GPQ5"/>
<comment type="caution">
    <text evidence="1">The sequence shown here is derived from an EMBL/GenBank/DDBJ whole genome shotgun (WGS) entry which is preliminary data.</text>
</comment>
<accession>A0A834GPQ5</accession>
<dbReference type="EMBL" id="WJXA01000008">
    <property type="protein sequence ID" value="KAF7135991.1"/>
    <property type="molecule type" value="Genomic_DNA"/>
</dbReference>
<name>A0A834GPQ5_RHOSS</name>
<organism evidence="1 2">
    <name type="scientific">Rhododendron simsii</name>
    <name type="common">Sims's rhododendron</name>
    <dbReference type="NCBI Taxonomy" id="118357"/>
    <lineage>
        <taxon>Eukaryota</taxon>
        <taxon>Viridiplantae</taxon>
        <taxon>Streptophyta</taxon>
        <taxon>Embryophyta</taxon>
        <taxon>Tracheophyta</taxon>
        <taxon>Spermatophyta</taxon>
        <taxon>Magnoliopsida</taxon>
        <taxon>eudicotyledons</taxon>
        <taxon>Gunneridae</taxon>
        <taxon>Pentapetalae</taxon>
        <taxon>asterids</taxon>
        <taxon>Ericales</taxon>
        <taxon>Ericaceae</taxon>
        <taxon>Ericoideae</taxon>
        <taxon>Rhodoreae</taxon>
        <taxon>Rhododendron</taxon>
    </lineage>
</organism>
<proteinExistence type="predicted"/>
<keyword evidence="2" id="KW-1185">Reference proteome</keyword>
<protein>
    <submittedName>
        <fullName evidence="1">Uncharacterized protein</fullName>
    </submittedName>
</protein>
<dbReference type="OrthoDB" id="1807368at2759"/>
<evidence type="ECO:0000313" key="2">
    <source>
        <dbReference type="Proteomes" id="UP000626092"/>
    </source>
</evidence>
<gene>
    <name evidence="1" type="ORF">RHSIM_Rhsim08G0010300</name>
</gene>
<reference evidence="1" key="1">
    <citation type="submission" date="2019-11" db="EMBL/GenBank/DDBJ databases">
        <authorList>
            <person name="Liu Y."/>
            <person name="Hou J."/>
            <person name="Li T.-Q."/>
            <person name="Guan C.-H."/>
            <person name="Wu X."/>
            <person name="Wu H.-Z."/>
            <person name="Ling F."/>
            <person name="Zhang R."/>
            <person name="Shi X.-G."/>
            <person name="Ren J.-P."/>
            <person name="Chen E.-F."/>
            <person name="Sun J.-M."/>
        </authorList>
    </citation>
    <scope>NUCLEOTIDE SEQUENCE</scope>
    <source>
        <strain evidence="1">Adult_tree_wgs_1</strain>
        <tissue evidence="1">Leaves</tissue>
    </source>
</reference>
<dbReference type="Proteomes" id="UP000626092">
    <property type="component" value="Unassembled WGS sequence"/>
</dbReference>